<organism evidence="7 8">
    <name type="scientific">Hassallia byssoidea VB512170</name>
    <dbReference type="NCBI Taxonomy" id="1304833"/>
    <lineage>
        <taxon>Bacteria</taxon>
        <taxon>Bacillati</taxon>
        <taxon>Cyanobacteriota</taxon>
        <taxon>Cyanophyceae</taxon>
        <taxon>Nostocales</taxon>
        <taxon>Tolypothrichaceae</taxon>
        <taxon>Hassallia</taxon>
    </lineage>
</organism>
<feature type="transmembrane region" description="Helical" evidence="5">
    <location>
        <begin position="196"/>
        <end position="224"/>
    </location>
</feature>
<keyword evidence="3 5" id="KW-1133">Transmembrane helix</keyword>
<protein>
    <recommendedName>
        <fullName evidence="6">O-antigen ligase-related domain-containing protein</fullName>
    </recommendedName>
</protein>
<feature type="transmembrane region" description="Helical" evidence="5">
    <location>
        <begin position="369"/>
        <end position="389"/>
    </location>
</feature>
<dbReference type="Pfam" id="PF04932">
    <property type="entry name" value="Wzy_C"/>
    <property type="match status" value="1"/>
</dbReference>
<dbReference type="InterPro" id="IPR007016">
    <property type="entry name" value="O-antigen_ligase-rel_domated"/>
</dbReference>
<evidence type="ECO:0000313" key="8">
    <source>
        <dbReference type="Proteomes" id="UP000031549"/>
    </source>
</evidence>
<dbReference type="RefSeq" id="WP_039741174.1">
    <property type="nucleotide sequence ID" value="NZ_JTCM02000114.1"/>
</dbReference>
<feature type="transmembrane region" description="Helical" evidence="5">
    <location>
        <begin position="54"/>
        <end position="72"/>
    </location>
</feature>
<evidence type="ECO:0000259" key="6">
    <source>
        <dbReference type="Pfam" id="PF04932"/>
    </source>
</evidence>
<feature type="transmembrane region" description="Helical" evidence="5">
    <location>
        <begin position="236"/>
        <end position="255"/>
    </location>
</feature>
<sequence length="410" mass="45814">MKFQVKLAQLYIMLIPFIAAFSLTPWLPLPLLYMMPISIYLIVIRRLKIFKEDLEIILMVIMGILGMFFAIDKLGVKNLNHTCAISTSIFLFYIVFKSLINKLKSINILASSFALSLAFVSIFIIIEFILSNYLGITISDFIPYSTTDELADATLMGSIIRPRGLAVEAGHMATFYELALPLSFIYLKDKPLPILLSYYLLVLSGYTLLFSAASFVALPLAILLSAVVRIRSKNSIVLVIGIVMITFIALSSDIARPYIDETVGVRLEIFLDPSQQSNTVTVNDRSEKYQKISNLFLVAPFGIGWGTGAQMAADQEVFAGIMMPEGGGFISLYGEILIASGVLGLLLFLRFITKKIIQLFRLSSLESQLVLIAVLSLSIHYLFISNYWFPMLWLSLGLADHVYKNEKFIA</sequence>
<dbReference type="EMBL" id="JTCM02000114">
    <property type="protein sequence ID" value="NEU76495.1"/>
    <property type="molecule type" value="Genomic_DNA"/>
</dbReference>
<feature type="transmembrane region" description="Helical" evidence="5">
    <location>
        <begin position="30"/>
        <end position="47"/>
    </location>
</feature>
<feature type="transmembrane region" description="Helical" evidence="5">
    <location>
        <begin position="7"/>
        <end position="24"/>
    </location>
</feature>
<evidence type="ECO:0000256" key="3">
    <source>
        <dbReference type="ARBA" id="ARBA00022989"/>
    </source>
</evidence>
<comment type="caution">
    <text evidence="7">The sequence shown here is derived from an EMBL/GenBank/DDBJ whole genome shotgun (WGS) entry which is preliminary data.</text>
</comment>
<keyword evidence="8" id="KW-1185">Reference proteome</keyword>
<name>A0A846HGM9_9CYAN</name>
<evidence type="ECO:0000256" key="5">
    <source>
        <dbReference type="SAM" id="Phobius"/>
    </source>
</evidence>
<evidence type="ECO:0000256" key="4">
    <source>
        <dbReference type="ARBA" id="ARBA00023136"/>
    </source>
</evidence>
<reference evidence="7 8" key="1">
    <citation type="journal article" date="2015" name="Genome Announc.">
        <title>Draft Genome Sequence of Cyanobacterium Hassallia byssoidea Strain VB512170, Isolated from Monuments in India.</title>
        <authorList>
            <person name="Singh D."/>
            <person name="Chandrababunaidu M.M."/>
            <person name="Panda A."/>
            <person name="Sen D."/>
            <person name="Bhattacharyya S."/>
            <person name="Adhikary S.P."/>
            <person name="Tripathy S."/>
        </authorList>
    </citation>
    <scope>NUCLEOTIDE SEQUENCE [LARGE SCALE GENOMIC DNA]</scope>
    <source>
        <strain evidence="7 8">VB512170</strain>
    </source>
</reference>
<feature type="domain" description="O-antigen ligase-related" evidence="6">
    <location>
        <begin position="201"/>
        <end position="349"/>
    </location>
</feature>
<evidence type="ECO:0000313" key="7">
    <source>
        <dbReference type="EMBL" id="NEU76495.1"/>
    </source>
</evidence>
<feature type="transmembrane region" description="Helical" evidence="5">
    <location>
        <begin position="108"/>
        <end position="130"/>
    </location>
</feature>
<proteinExistence type="predicted"/>
<dbReference type="AlphaFoldDB" id="A0A846HGM9"/>
<feature type="transmembrane region" description="Helical" evidence="5">
    <location>
        <begin position="330"/>
        <end position="349"/>
    </location>
</feature>
<comment type="subcellular location">
    <subcellularLocation>
        <location evidence="1">Membrane</location>
        <topology evidence="1">Multi-pass membrane protein</topology>
    </subcellularLocation>
</comment>
<keyword evidence="2 5" id="KW-0812">Transmembrane</keyword>
<keyword evidence="4 5" id="KW-0472">Membrane</keyword>
<feature type="transmembrane region" description="Helical" evidence="5">
    <location>
        <begin position="78"/>
        <end position="96"/>
    </location>
</feature>
<dbReference type="GO" id="GO:0016020">
    <property type="term" value="C:membrane"/>
    <property type="evidence" value="ECO:0007669"/>
    <property type="project" value="UniProtKB-SubCell"/>
</dbReference>
<evidence type="ECO:0000256" key="2">
    <source>
        <dbReference type="ARBA" id="ARBA00022692"/>
    </source>
</evidence>
<accession>A0A846HGM9</accession>
<dbReference type="Proteomes" id="UP000031549">
    <property type="component" value="Unassembled WGS sequence"/>
</dbReference>
<gene>
    <name evidence="7" type="ORF">PI95_029270</name>
</gene>
<evidence type="ECO:0000256" key="1">
    <source>
        <dbReference type="ARBA" id="ARBA00004141"/>
    </source>
</evidence>